<feature type="domain" description="Peptidase S9 prolyl oligopeptidase catalytic" evidence="7">
    <location>
        <begin position="507"/>
        <end position="722"/>
    </location>
</feature>
<reference evidence="9 10" key="1">
    <citation type="submission" date="2020-01" db="EMBL/GenBank/DDBJ databases">
        <authorList>
            <person name="Kim M.K."/>
        </authorList>
    </citation>
    <scope>NUCLEOTIDE SEQUENCE [LARGE SCALE GENOMIC DNA]</scope>
    <source>
        <strain evidence="9 10">172606-1</strain>
    </source>
</reference>
<dbReference type="Pfam" id="PF02897">
    <property type="entry name" value="Peptidase_S9_N"/>
    <property type="match status" value="1"/>
</dbReference>
<dbReference type="InterPro" id="IPR029058">
    <property type="entry name" value="AB_hydrolase_fold"/>
</dbReference>
<comment type="similarity">
    <text evidence="1">Belongs to the peptidase S9A family.</text>
</comment>
<evidence type="ECO:0000256" key="3">
    <source>
        <dbReference type="ARBA" id="ARBA00022801"/>
    </source>
</evidence>
<evidence type="ECO:0000259" key="7">
    <source>
        <dbReference type="Pfam" id="PF00326"/>
    </source>
</evidence>
<dbReference type="GO" id="GO:0004252">
    <property type="term" value="F:serine-type endopeptidase activity"/>
    <property type="evidence" value="ECO:0007669"/>
    <property type="project" value="InterPro"/>
</dbReference>
<dbReference type="SUPFAM" id="SSF53474">
    <property type="entry name" value="alpha/beta-Hydrolases"/>
    <property type="match status" value="1"/>
</dbReference>
<dbReference type="PRINTS" id="PR00862">
    <property type="entry name" value="PROLIGOPTASE"/>
</dbReference>
<dbReference type="InterPro" id="IPR001375">
    <property type="entry name" value="Peptidase_S9_cat"/>
</dbReference>
<evidence type="ECO:0000256" key="1">
    <source>
        <dbReference type="ARBA" id="ARBA00005228"/>
    </source>
</evidence>
<dbReference type="KEGG" id="rhoz:GXP67_25160"/>
<sequence length="733" mass="83674">MQSNTIQSITQGIFRLGCLSGLVWLAACQSNTSTSETATTMKVNATPPVAKSIPKTLTSNGISRTDNYYWLRERENPEVISYLEAENKYLDTALADTKGLQEDLFNEMKGRIKEKDESAPYLDNGYYYYSRYEEGFEYPIYCRKKGSLQAAEEILLNVNDMAKGHEYYNVSGLDVSDNNQLLAYADDTVSRRLYTIRFKNLATGEIYPEAISNVSPGVAWTTDNKTLFYAKKDVGTLLPYQVYKHVLGTDPKTDKLVYEEKDNTFGTGIFRSKSKKYVMLYMGSTLSSEMRYLDASQPDAPLKVLLPREKDHEYMAEHFGDKFYIRTNWQAQNFRLMEVPVAQSASKTAWKEVIPNREDVYLENFEVFKNNLVLGERKEGLLQLRIINWQDKSEHYIDFGEPTYVAYTEINPDFNTSVLRYGYSSLTTPSSVYEYNMDTKEKKLLKQQEVLGGFKAENYQSERVYATARDGVKIPISLVYRKGIHKDGNNPLYQYAYGSYGYSTDANFSASRLSLLDRGFIYAIVHIRGGQEMGRKWYEDGKLLKKKNTFTDFIDCSEFLIKEKYTSKEKLAAMGGSAGGLLMGAIVNMRPDLYKAVVAHVPFVDVINTMLDESIPLTTGEYDEWGNPNTKEYYDYMLSYSPYDNVKAQAYPHMLVTTGLHDSQVQYWEPAKWVAKLRTLKTDDNVLLLHTNMDAGHGGASGRFKKFKDTALEYAFIFKILGIEDKPQVATAE</sequence>
<dbReference type="SUPFAM" id="SSF50993">
    <property type="entry name" value="Peptidase/esterase 'gauge' domain"/>
    <property type="match status" value="1"/>
</dbReference>
<feature type="domain" description="Peptidase S9A N-terminal" evidence="8">
    <location>
        <begin position="55"/>
        <end position="448"/>
    </location>
</feature>
<evidence type="ECO:0000256" key="6">
    <source>
        <dbReference type="ARBA" id="ARBA00081187"/>
    </source>
</evidence>
<keyword evidence="3" id="KW-0378">Hydrolase</keyword>
<evidence type="ECO:0000313" key="10">
    <source>
        <dbReference type="Proteomes" id="UP000480178"/>
    </source>
</evidence>
<evidence type="ECO:0000313" key="9">
    <source>
        <dbReference type="EMBL" id="QHT69699.1"/>
    </source>
</evidence>
<dbReference type="InterPro" id="IPR051543">
    <property type="entry name" value="Serine_Peptidase_S9A"/>
</dbReference>
<evidence type="ECO:0000256" key="4">
    <source>
        <dbReference type="ARBA" id="ARBA00022825"/>
    </source>
</evidence>
<proteinExistence type="inferred from homology"/>
<dbReference type="Gene3D" id="3.40.50.1820">
    <property type="entry name" value="alpha/beta hydrolase"/>
    <property type="match status" value="1"/>
</dbReference>
<protein>
    <recommendedName>
        <fullName evidence="6">Proline-specific endopeptidase</fullName>
    </recommendedName>
</protein>
<comment type="function">
    <text evidence="5">Cleaves peptide bonds on the C-terminal side of prolyl residues within peptides that are up to approximately 30 amino acids long. Has an absolute requirement for an X-Pro bond in the trans configuration immediately preceding the Pro-Y scissible bond.</text>
</comment>
<organism evidence="9 10">
    <name type="scientific">Rhodocytophaga rosea</name>
    <dbReference type="NCBI Taxonomy" id="2704465"/>
    <lineage>
        <taxon>Bacteria</taxon>
        <taxon>Pseudomonadati</taxon>
        <taxon>Bacteroidota</taxon>
        <taxon>Cytophagia</taxon>
        <taxon>Cytophagales</taxon>
        <taxon>Rhodocytophagaceae</taxon>
        <taxon>Rhodocytophaga</taxon>
    </lineage>
</organism>
<accession>A0A6C0GNT6</accession>
<dbReference type="InterPro" id="IPR002470">
    <property type="entry name" value="Peptidase_S9A"/>
</dbReference>
<keyword evidence="4" id="KW-0720">Serine protease</keyword>
<dbReference type="GO" id="GO:0006508">
    <property type="term" value="P:proteolysis"/>
    <property type="evidence" value="ECO:0007669"/>
    <property type="project" value="UniProtKB-KW"/>
</dbReference>
<evidence type="ECO:0000259" key="8">
    <source>
        <dbReference type="Pfam" id="PF02897"/>
    </source>
</evidence>
<dbReference type="EMBL" id="CP048222">
    <property type="protein sequence ID" value="QHT69699.1"/>
    <property type="molecule type" value="Genomic_DNA"/>
</dbReference>
<keyword evidence="10" id="KW-1185">Reference proteome</keyword>
<gene>
    <name evidence="9" type="ORF">GXP67_25160</name>
</gene>
<dbReference type="PANTHER" id="PTHR11757">
    <property type="entry name" value="PROTEASE FAMILY S9A OLIGOPEPTIDASE"/>
    <property type="match status" value="1"/>
</dbReference>
<keyword evidence="2" id="KW-0645">Protease</keyword>
<dbReference type="Proteomes" id="UP000480178">
    <property type="component" value="Chromosome"/>
</dbReference>
<name>A0A6C0GNT6_9BACT</name>
<evidence type="ECO:0000256" key="5">
    <source>
        <dbReference type="ARBA" id="ARBA00060121"/>
    </source>
</evidence>
<dbReference type="PANTHER" id="PTHR11757:SF19">
    <property type="entry name" value="PROLYL ENDOPEPTIDASE-LIKE"/>
    <property type="match status" value="1"/>
</dbReference>
<dbReference type="AlphaFoldDB" id="A0A6C0GNT6"/>
<dbReference type="FunFam" id="3.40.50.1820:FF:000005">
    <property type="entry name" value="Prolyl endopeptidase"/>
    <property type="match status" value="1"/>
</dbReference>
<evidence type="ECO:0000256" key="2">
    <source>
        <dbReference type="ARBA" id="ARBA00022670"/>
    </source>
</evidence>
<dbReference type="Pfam" id="PF00326">
    <property type="entry name" value="Peptidase_S9"/>
    <property type="match status" value="1"/>
</dbReference>
<dbReference type="InterPro" id="IPR023302">
    <property type="entry name" value="Pept_S9A_N"/>
</dbReference>
<dbReference type="Gene3D" id="2.130.10.120">
    <property type="entry name" value="Prolyl oligopeptidase, N-terminal domain"/>
    <property type="match status" value="1"/>
</dbReference>